<evidence type="ECO:0000256" key="4">
    <source>
        <dbReference type="PROSITE-ProRule" id="PRU00803"/>
    </source>
</evidence>
<keyword evidence="5" id="KW-0675">Receptor</keyword>
<keyword evidence="2" id="KW-0677">Repeat</keyword>
<comment type="similarity">
    <text evidence="5">Belongs to the integrin alpha chain family.</text>
</comment>
<evidence type="ECO:0000256" key="2">
    <source>
        <dbReference type="ARBA" id="ARBA00022737"/>
    </source>
</evidence>
<dbReference type="GO" id="GO:0005178">
    <property type="term" value="F:integrin binding"/>
    <property type="evidence" value="ECO:0007669"/>
    <property type="project" value="TreeGrafter"/>
</dbReference>
<keyword evidence="5" id="KW-0130">Cell adhesion</keyword>
<dbReference type="SMART" id="SM00191">
    <property type="entry name" value="Int_alpha"/>
    <property type="match status" value="4"/>
</dbReference>
<keyword evidence="5 7" id="KW-0401">Integrin</keyword>
<dbReference type="PRINTS" id="PR01185">
    <property type="entry name" value="INTEGRINA"/>
</dbReference>
<feature type="region of interest" description="Disordered" evidence="6">
    <location>
        <begin position="615"/>
        <end position="647"/>
    </location>
</feature>
<evidence type="ECO:0000256" key="3">
    <source>
        <dbReference type="ARBA" id="ARBA00023180"/>
    </source>
</evidence>
<dbReference type="EMBL" id="JAHLQT010041329">
    <property type="protein sequence ID" value="KAG7155527.1"/>
    <property type="molecule type" value="Genomic_DNA"/>
</dbReference>
<proteinExistence type="inferred from homology"/>
<evidence type="ECO:0000313" key="8">
    <source>
        <dbReference type="Proteomes" id="UP000747542"/>
    </source>
</evidence>
<dbReference type="Proteomes" id="UP000747542">
    <property type="component" value="Unassembled WGS sequence"/>
</dbReference>
<evidence type="ECO:0000256" key="5">
    <source>
        <dbReference type="RuleBase" id="RU003762"/>
    </source>
</evidence>
<dbReference type="InterPro" id="IPR013517">
    <property type="entry name" value="FG-GAP"/>
</dbReference>
<dbReference type="Gene3D" id="2.130.10.130">
    <property type="entry name" value="Integrin alpha, N-terminal"/>
    <property type="match status" value="2"/>
</dbReference>
<dbReference type="GO" id="GO:0007160">
    <property type="term" value="P:cell-matrix adhesion"/>
    <property type="evidence" value="ECO:0007669"/>
    <property type="project" value="TreeGrafter"/>
</dbReference>
<dbReference type="PANTHER" id="PTHR23220:SF133">
    <property type="entry name" value="INTEGRIN ALPHA-PS2"/>
    <property type="match status" value="1"/>
</dbReference>
<protein>
    <submittedName>
        <fullName evidence="7">Integrin alpha-5-like</fullName>
    </submittedName>
</protein>
<feature type="repeat" description="FG-GAP" evidence="4">
    <location>
        <begin position="212"/>
        <end position="274"/>
    </location>
</feature>
<dbReference type="InterPro" id="IPR000413">
    <property type="entry name" value="Integrin_alpha"/>
</dbReference>
<comment type="caution">
    <text evidence="7">The sequence shown here is derived from an EMBL/GenBank/DDBJ whole genome shotgun (WGS) entry which is preliminary data.</text>
</comment>
<dbReference type="GO" id="GO:0007229">
    <property type="term" value="P:integrin-mediated signaling pathway"/>
    <property type="evidence" value="ECO:0007669"/>
    <property type="project" value="UniProtKB-KW"/>
</dbReference>
<dbReference type="PANTHER" id="PTHR23220">
    <property type="entry name" value="INTEGRIN ALPHA"/>
    <property type="match status" value="1"/>
</dbReference>
<sequence>MVTPPVMTLMVMMVAGLGVVSGFNIYTEHAQILSGPEKTHFGYNVALWSTKIGQKRLVIGAPLGKNSTAGNQTWPLGNIHVCEPLSDQCDPDPRLPNLLSDDTSTRAIDFGSIIRKQGIGFGETLYTANQPSSKLVACAPRYVKIMEHVYLQARGICYVLDDVFASPEIIYPFPRLLIKTIENRPTVRNFHTDPTYLIGWATVTGRFNGVTEMIATSSSLDVYGIFGYSLGVGDIDGDGTDDLLVGAPLAKGIEGAPDCGRVYIYYSPVNQYPPWASPLVLAGREPWGRFGQAVTSPGDLNQDGYDEVVVGSPFDGGGVVYVFNGAAQGLIAIPAQEIRASEFSPGIRGFGFSLDGGVDMDDNGYPDLIIGSPESDNAVFLRSSPVVSLEGFVMFDPSIVVLGKRSCTVITDDVVCFNLEFDLKYSSKTKFEYLPGSRTRQTCLYREPTDHTGRPRLDAPIEVDATASLKSHLVRLGTQSSKLEVPTILDQLNPVDLRAEARLTCADPTTCFSKPDLLLQTTAPTQLVIGDGALAVEVQLVVREDAAFAVKLFLVTPTHLVFVRVSGEDTIPACVKEPPQTLTSHELSALTCRFTSDLYKNKKFTEQDTNDILNGDTIDDQILDPTNTTPQATQEPPRRLRRREADDEGVLMNPIDDDNVTLRTDDDNDMKTCNVSSLKAGSSVSLSVSGYAVIATLKKMRNRSLGLESRMKAEVTYLYSQLTGNLVNVTDSTHVIIITPPLGFFKRKRAPKKDSEMLMKNDQRQTMMNDGKKEEQRNGEEED</sequence>
<feature type="chain" id="PRO_5035339610" evidence="5">
    <location>
        <begin position="23"/>
        <end position="783"/>
    </location>
</feature>
<dbReference type="PROSITE" id="PS51470">
    <property type="entry name" value="FG_GAP"/>
    <property type="match status" value="3"/>
</dbReference>
<dbReference type="SUPFAM" id="SSF69318">
    <property type="entry name" value="Integrin alpha N-terminal domain"/>
    <property type="match status" value="1"/>
</dbReference>
<evidence type="ECO:0000256" key="6">
    <source>
        <dbReference type="SAM" id="MobiDB-lite"/>
    </source>
</evidence>
<accession>A0A8J5MLE7</accession>
<feature type="region of interest" description="Disordered" evidence="6">
    <location>
        <begin position="749"/>
        <end position="783"/>
    </location>
</feature>
<feature type="repeat" description="FG-GAP" evidence="4">
    <location>
        <begin position="276"/>
        <end position="332"/>
    </location>
</feature>
<dbReference type="InterPro" id="IPR028994">
    <property type="entry name" value="Integrin_alpha_N"/>
</dbReference>
<organism evidence="7 8">
    <name type="scientific">Homarus americanus</name>
    <name type="common">American lobster</name>
    <dbReference type="NCBI Taxonomy" id="6706"/>
    <lineage>
        <taxon>Eukaryota</taxon>
        <taxon>Metazoa</taxon>
        <taxon>Ecdysozoa</taxon>
        <taxon>Arthropoda</taxon>
        <taxon>Crustacea</taxon>
        <taxon>Multicrustacea</taxon>
        <taxon>Malacostraca</taxon>
        <taxon>Eumalacostraca</taxon>
        <taxon>Eucarida</taxon>
        <taxon>Decapoda</taxon>
        <taxon>Pleocyemata</taxon>
        <taxon>Astacidea</taxon>
        <taxon>Nephropoidea</taxon>
        <taxon>Nephropidae</taxon>
        <taxon>Homarus</taxon>
    </lineage>
</organism>
<feature type="compositionally biased region" description="Polar residues" evidence="6">
    <location>
        <begin position="624"/>
        <end position="634"/>
    </location>
</feature>
<feature type="repeat" description="FG-GAP" evidence="4">
    <location>
        <begin position="336"/>
        <end position="398"/>
    </location>
</feature>
<dbReference type="InterPro" id="IPR013519">
    <property type="entry name" value="Int_alpha_beta-p"/>
</dbReference>
<dbReference type="Pfam" id="PF01839">
    <property type="entry name" value="FG-GAP"/>
    <property type="match status" value="2"/>
</dbReference>
<dbReference type="GO" id="GO:0033627">
    <property type="term" value="P:cell adhesion mediated by integrin"/>
    <property type="evidence" value="ECO:0007669"/>
    <property type="project" value="TreeGrafter"/>
</dbReference>
<feature type="compositionally biased region" description="Basic and acidic residues" evidence="6">
    <location>
        <begin position="752"/>
        <end position="763"/>
    </location>
</feature>
<comment type="subcellular location">
    <subcellularLocation>
        <location evidence="5">Membrane</location>
        <topology evidence="5">Single-pass type I membrane protein</topology>
    </subcellularLocation>
</comment>
<keyword evidence="3" id="KW-0325">Glycoprotein</keyword>
<keyword evidence="8" id="KW-1185">Reference proteome</keyword>
<dbReference type="AlphaFoldDB" id="A0A8J5MLE7"/>
<feature type="compositionally biased region" description="Basic and acidic residues" evidence="6">
    <location>
        <begin position="770"/>
        <end position="783"/>
    </location>
</feature>
<feature type="signal peptide" evidence="5">
    <location>
        <begin position="1"/>
        <end position="22"/>
    </location>
</feature>
<dbReference type="GO" id="GO:0098609">
    <property type="term" value="P:cell-cell adhesion"/>
    <property type="evidence" value="ECO:0007669"/>
    <property type="project" value="TreeGrafter"/>
</dbReference>
<dbReference type="GO" id="GO:0008305">
    <property type="term" value="C:integrin complex"/>
    <property type="evidence" value="ECO:0007669"/>
    <property type="project" value="InterPro"/>
</dbReference>
<evidence type="ECO:0000256" key="1">
    <source>
        <dbReference type="ARBA" id="ARBA00022729"/>
    </source>
</evidence>
<keyword evidence="1 5" id="KW-0732">Signal</keyword>
<name>A0A8J5MLE7_HOMAM</name>
<gene>
    <name evidence="7" type="primary">ITGA5-L</name>
    <name evidence="7" type="ORF">Hamer_G024140</name>
</gene>
<evidence type="ECO:0000313" key="7">
    <source>
        <dbReference type="EMBL" id="KAG7155527.1"/>
    </source>
</evidence>
<reference evidence="7" key="1">
    <citation type="journal article" date="2021" name="Sci. Adv.">
        <title>The American lobster genome reveals insights on longevity, neural, and immune adaptations.</title>
        <authorList>
            <person name="Polinski J.M."/>
            <person name="Zimin A.V."/>
            <person name="Clark K.F."/>
            <person name="Kohn A.B."/>
            <person name="Sadowski N."/>
            <person name="Timp W."/>
            <person name="Ptitsyn A."/>
            <person name="Khanna P."/>
            <person name="Romanova D.Y."/>
            <person name="Williams P."/>
            <person name="Greenwood S.J."/>
            <person name="Moroz L.L."/>
            <person name="Walt D.R."/>
            <person name="Bodnar A.G."/>
        </authorList>
    </citation>
    <scope>NUCLEOTIDE SEQUENCE</scope>
    <source>
        <strain evidence="7">GMGI-L3</strain>
    </source>
</reference>
<dbReference type="GO" id="GO:0009897">
    <property type="term" value="C:external side of plasma membrane"/>
    <property type="evidence" value="ECO:0007669"/>
    <property type="project" value="TreeGrafter"/>
</dbReference>